<dbReference type="Proteomes" id="UP000071979">
    <property type="component" value="Unassembled WGS sequence"/>
</dbReference>
<dbReference type="SUPFAM" id="SSF46785">
    <property type="entry name" value="Winged helix' DNA-binding domain"/>
    <property type="match status" value="1"/>
</dbReference>
<dbReference type="InterPro" id="IPR036388">
    <property type="entry name" value="WH-like_DNA-bd_sf"/>
</dbReference>
<reference evidence="5 6" key="1">
    <citation type="journal article" date="2016" name="Front. Microbiol.">
        <title>Genomic Resource of Rice Seed Associated Bacteria.</title>
        <authorList>
            <person name="Midha S."/>
            <person name="Bansal K."/>
            <person name="Sharma S."/>
            <person name="Kumar N."/>
            <person name="Patil P.P."/>
            <person name="Chaudhry V."/>
            <person name="Patil P.B."/>
        </authorList>
    </citation>
    <scope>NUCLEOTIDE SEQUENCE [LARGE SCALE GENOMIC DNA]</scope>
    <source>
        <strain evidence="5 6">SA3</strain>
    </source>
</reference>
<comment type="caution">
    <text evidence="5">The sequence shown here is derived from an EMBL/GenBank/DDBJ whole genome shotgun (WGS) entry which is preliminary data.</text>
</comment>
<sequence length="135" mass="15713">MEPNREALLQFSRQFCEALSHDDETLKREILSHAGNRWSLGILHILATHGPLRHAEMGRLLHGVTQRMLTRTLRTLERDGLISRCDYQEKVPRVVYTATEAGEEMMMKMMPLWAWIISSADYFKQSRITFDTPPQ</sequence>
<evidence type="ECO:0000256" key="1">
    <source>
        <dbReference type="ARBA" id="ARBA00023015"/>
    </source>
</evidence>
<gene>
    <name evidence="5" type="ORF">SA3R_17765</name>
</gene>
<evidence type="ECO:0000259" key="4">
    <source>
        <dbReference type="PROSITE" id="PS51118"/>
    </source>
</evidence>
<evidence type="ECO:0000256" key="3">
    <source>
        <dbReference type="ARBA" id="ARBA00023163"/>
    </source>
</evidence>
<dbReference type="EMBL" id="LDSE01000031">
    <property type="protein sequence ID" value="KTS66321.1"/>
    <property type="molecule type" value="Genomic_DNA"/>
</dbReference>
<feature type="domain" description="HTH hxlR-type" evidence="4">
    <location>
        <begin position="16"/>
        <end position="124"/>
    </location>
</feature>
<evidence type="ECO:0000313" key="6">
    <source>
        <dbReference type="Proteomes" id="UP000071979"/>
    </source>
</evidence>
<evidence type="ECO:0000256" key="2">
    <source>
        <dbReference type="ARBA" id="ARBA00023125"/>
    </source>
</evidence>
<dbReference type="InterPro" id="IPR002577">
    <property type="entry name" value="HTH_HxlR"/>
</dbReference>
<dbReference type="Pfam" id="PF01638">
    <property type="entry name" value="HxlR"/>
    <property type="match status" value="1"/>
</dbReference>
<name>A0A8E1V6P6_9GAMM</name>
<dbReference type="PANTHER" id="PTHR33204:SF39">
    <property type="entry name" value="TRANSCRIPTIONAL REGULATORY PROTEIN"/>
    <property type="match status" value="1"/>
</dbReference>
<dbReference type="Gene3D" id="1.10.10.10">
    <property type="entry name" value="Winged helix-like DNA-binding domain superfamily/Winged helix DNA-binding domain"/>
    <property type="match status" value="1"/>
</dbReference>
<evidence type="ECO:0000313" key="5">
    <source>
        <dbReference type="EMBL" id="KTS66321.1"/>
    </source>
</evidence>
<proteinExistence type="predicted"/>
<dbReference type="RefSeq" id="WP_058776130.1">
    <property type="nucleotide sequence ID" value="NZ_CP146255.1"/>
</dbReference>
<dbReference type="PANTHER" id="PTHR33204">
    <property type="entry name" value="TRANSCRIPTIONAL REGULATOR, MARR FAMILY"/>
    <property type="match status" value="1"/>
</dbReference>
<keyword evidence="3" id="KW-0804">Transcription</keyword>
<protein>
    <submittedName>
        <fullName evidence="5">HxlR family transcriptional regulator</fullName>
    </submittedName>
</protein>
<dbReference type="AlphaFoldDB" id="A0A8E1V6P6"/>
<dbReference type="InterPro" id="IPR036390">
    <property type="entry name" value="WH_DNA-bd_sf"/>
</dbReference>
<dbReference type="GO" id="GO:0003677">
    <property type="term" value="F:DNA binding"/>
    <property type="evidence" value="ECO:0007669"/>
    <property type="project" value="UniProtKB-KW"/>
</dbReference>
<accession>A0A8E1V6P6</accession>
<dbReference type="PROSITE" id="PS51118">
    <property type="entry name" value="HTH_HXLR"/>
    <property type="match status" value="1"/>
</dbReference>
<organism evidence="5 6">
    <name type="scientific">Pantoea dispersa</name>
    <dbReference type="NCBI Taxonomy" id="59814"/>
    <lineage>
        <taxon>Bacteria</taxon>
        <taxon>Pseudomonadati</taxon>
        <taxon>Pseudomonadota</taxon>
        <taxon>Gammaproteobacteria</taxon>
        <taxon>Enterobacterales</taxon>
        <taxon>Erwiniaceae</taxon>
        <taxon>Pantoea</taxon>
    </lineage>
</organism>
<keyword evidence="2" id="KW-0238">DNA-binding</keyword>
<keyword evidence="1" id="KW-0805">Transcription regulation</keyword>